<comment type="caution">
    <text evidence="1">The sequence shown here is derived from an EMBL/GenBank/DDBJ whole genome shotgun (WGS) entry which is preliminary data.</text>
</comment>
<gene>
    <name evidence="1" type="ORF">Taro_031627</name>
</gene>
<dbReference type="Proteomes" id="UP000652761">
    <property type="component" value="Unassembled WGS sequence"/>
</dbReference>
<keyword evidence="2" id="KW-1185">Reference proteome</keyword>
<accession>A0A843VPD1</accession>
<dbReference type="EMBL" id="NMUH01002261">
    <property type="protein sequence ID" value="MQL98911.1"/>
    <property type="molecule type" value="Genomic_DNA"/>
</dbReference>
<name>A0A843VPD1_COLES</name>
<evidence type="ECO:0000313" key="1">
    <source>
        <dbReference type="EMBL" id="MQL98911.1"/>
    </source>
</evidence>
<dbReference type="AlphaFoldDB" id="A0A843VPD1"/>
<reference evidence="1" key="1">
    <citation type="submission" date="2017-07" db="EMBL/GenBank/DDBJ databases">
        <title>Taro Niue Genome Assembly and Annotation.</title>
        <authorList>
            <person name="Atibalentja N."/>
            <person name="Keating K."/>
            <person name="Fields C.J."/>
        </authorList>
    </citation>
    <scope>NUCLEOTIDE SEQUENCE</scope>
    <source>
        <strain evidence="1">Niue_2</strain>
        <tissue evidence="1">Leaf</tissue>
    </source>
</reference>
<proteinExistence type="predicted"/>
<protein>
    <submittedName>
        <fullName evidence="1">Uncharacterized protein</fullName>
    </submittedName>
</protein>
<evidence type="ECO:0000313" key="2">
    <source>
        <dbReference type="Proteomes" id="UP000652761"/>
    </source>
</evidence>
<organism evidence="1 2">
    <name type="scientific">Colocasia esculenta</name>
    <name type="common">Wild taro</name>
    <name type="synonym">Arum esculentum</name>
    <dbReference type="NCBI Taxonomy" id="4460"/>
    <lineage>
        <taxon>Eukaryota</taxon>
        <taxon>Viridiplantae</taxon>
        <taxon>Streptophyta</taxon>
        <taxon>Embryophyta</taxon>
        <taxon>Tracheophyta</taxon>
        <taxon>Spermatophyta</taxon>
        <taxon>Magnoliopsida</taxon>
        <taxon>Liliopsida</taxon>
        <taxon>Araceae</taxon>
        <taxon>Aroideae</taxon>
        <taxon>Colocasieae</taxon>
        <taxon>Colocasia</taxon>
    </lineage>
</organism>
<sequence>MPHFRKLGSESLKEWCSFVSTVLNLVEEERQLDLSSVAARLRGRLVLFVQIYDWCRKPVLVSGMGLRQCGLQEWCWLVSTVSWLVLVERQLDLSFEVARLRGVFPYLASDS</sequence>